<keyword evidence="8" id="KW-1185">Reference proteome</keyword>
<reference evidence="6" key="2">
    <citation type="submission" date="2024-04" db="EMBL/GenBank/DDBJ databases">
        <authorList>
            <person name="Chen Y."/>
            <person name="Shah S."/>
            <person name="Dougan E. K."/>
            <person name="Thang M."/>
            <person name="Chan C."/>
        </authorList>
    </citation>
    <scope>NUCLEOTIDE SEQUENCE [LARGE SCALE GENOMIC DNA]</scope>
</reference>
<organism evidence="5">
    <name type="scientific">Cladocopium goreaui</name>
    <dbReference type="NCBI Taxonomy" id="2562237"/>
    <lineage>
        <taxon>Eukaryota</taxon>
        <taxon>Sar</taxon>
        <taxon>Alveolata</taxon>
        <taxon>Dinophyceae</taxon>
        <taxon>Suessiales</taxon>
        <taxon>Symbiodiniaceae</taxon>
        <taxon>Cladocopium</taxon>
    </lineage>
</organism>
<keyword evidence="2" id="KW-0808">Transferase</keyword>
<proteinExistence type="predicted"/>
<sequence length="1407" mass="153133">MLVGTSLPDGRPVKVVGAVNNGVRGCHRLTMFDVVYAKGGARIELLLTDLSVVIAHGLSPVDAIMRCVEICSGAACSSVGLAAAGFRHVGSVEWRAPLVEVHRSCHPGIPIIHGDIADMSCLKELAQTVEPPFSMMAGFSCQPYSSAGSQGGSGDERSGTVPATVTACHLLQVPVLLIENVTQARTNQFVRACLQQLESQLGYSLNEVCLRLEDNWCTRRFRWWLVATHPSIGPIALPEWPKHPSLNIRDIMPFIKPWPQEVLAELILSDHEVSRFTLDGSTLRKYHVQLDGKLPTSLHSSGCQADACPCGCRPEFSDQLIRQKGLYAQLVQIPVSDGSVVFRHLHPCELALLNGMPPPEAWMGPDRPSLKALLTRLLTCARDLFPSLVTPNVPVDWTMLTYPDGTTVRVQVRSDTTVIELFQAELALSQDATSDHWIDAATGQTLDYYAKAAGLNILVRGARHTAAASSTDHVPVAVSSIPIPLDFGDQDVSVPMDLPVDNPSGPSDVGGPMTGVDSSGVASGGFASVSGPPTVAVPVSDHAGPVMDTLLSLRHLTGYQLAALLPPLVTEVSTCERYRQAVAPANTRLAILANEGRAMGDDEVSLHLRACIQLSGRPGTRFLDTLLAVGWLQCGTVCKVQEWLQLVPDTTCIVTVVSVQDHWMPVVWSVGICEIQVAMWEHADVDIDCLNPLHGLLCTAFGKPMFALACTRRSYARGYCGASAVAFVSHRLLGHDLPASETALAALHQDLKASFAESCRAAVALPKPWCWGLGTQDVIGLASELLQSHGVPQAQATLRAKLVVQALGKQEVQQALHGVAPWKSLKALANMQQPPLQMVLPDEQAQHSAKRPASKPKKAQQPGKFAPSKPAELDPSKLIIAPGAFCAGDDEPLCQVPFASIGPLASGVILATFQDAVPFLQAGQLLTQKSLALLVLHAPADFQTSLQWSTVRFAARCSMNQEPMLITGHLVQLGRTVAYQYRAKDTPSILSVEVACARVLVFQDQWEGKWEDFAARPVKHVLSVLSCLQTCRNSPDCQCPGWHPEPDSSHDAVLDVFRRQFFNDTGRAVKWDKATHFSVMIRYVKALETKVLCASGSHGVFVEPKTEDALRPHEDFQVVWLPQMDFSAVAHKAKCEVDCLGIARSGKRLGLRVHVQHFQRVFTSAKPDAVYLAPGNRLTFHSGPWPFGCDRKSIAKFLKASGWECRPLQPIQHVSGGLMWSVQAVQEPPQNVLTMQHGQVVITCPDTKPAMPEVDSATVGNAKTLELCRPADGLAADPWLTSDPWSKAVQQVTPTPVGPPAPHVLQELEQRIEKTILAKMPATDRMEVDDQDQRLQALESQFQQLANRQTSLESTVQEHHQQSTAQVQSLQQQMKVQLDLQTQQMQCMLTDQMARIETILAKKPRTE</sequence>
<evidence type="ECO:0000256" key="4">
    <source>
        <dbReference type="SAM" id="MobiDB-lite"/>
    </source>
</evidence>
<dbReference type="Gene3D" id="3.40.50.150">
    <property type="entry name" value="Vaccinia Virus protein VP39"/>
    <property type="match status" value="1"/>
</dbReference>
<evidence type="ECO:0000313" key="8">
    <source>
        <dbReference type="Proteomes" id="UP001152797"/>
    </source>
</evidence>
<evidence type="ECO:0000256" key="3">
    <source>
        <dbReference type="SAM" id="Coils"/>
    </source>
</evidence>
<dbReference type="InterPro" id="IPR029063">
    <property type="entry name" value="SAM-dependent_MTases_sf"/>
</dbReference>
<dbReference type="InterPro" id="IPR001525">
    <property type="entry name" value="C5_MeTfrase"/>
</dbReference>
<dbReference type="GO" id="GO:0008168">
    <property type="term" value="F:methyltransferase activity"/>
    <property type="evidence" value="ECO:0007669"/>
    <property type="project" value="UniProtKB-KW"/>
</dbReference>
<dbReference type="EMBL" id="CAMXCT010004301">
    <property type="protein sequence ID" value="CAI4008499.1"/>
    <property type="molecule type" value="Genomic_DNA"/>
</dbReference>
<gene>
    <name evidence="5" type="ORF">C1SCF055_LOCUS33941</name>
</gene>
<feature type="region of interest" description="Disordered" evidence="4">
    <location>
        <begin position="842"/>
        <end position="872"/>
    </location>
</feature>
<name>A0A9P1DDD1_9DINO</name>
<evidence type="ECO:0000256" key="1">
    <source>
        <dbReference type="ARBA" id="ARBA00022603"/>
    </source>
</evidence>
<dbReference type="EMBL" id="CAMXCT020004301">
    <property type="protein sequence ID" value="CAL1161874.1"/>
    <property type="molecule type" value="Genomic_DNA"/>
</dbReference>
<evidence type="ECO:0000313" key="7">
    <source>
        <dbReference type="EMBL" id="CAL4795811.1"/>
    </source>
</evidence>
<comment type="caution">
    <text evidence="5">The sequence shown here is derived from an EMBL/GenBank/DDBJ whole genome shotgun (WGS) entry which is preliminary data.</text>
</comment>
<dbReference type="SUPFAM" id="SSF53335">
    <property type="entry name" value="S-adenosyl-L-methionine-dependent methyltransferases"/>
    <property type="match status" value="1"/>
</dbReference>
<keyword evidence="1 7" id="KW-0489">Methyltransferase</keyword>
<keyword evidence="3" id="KW-0175">Coiled coil</keyword>
<evidence type="ECO:0000313" key="5">
    <source>
        <dbReference type="EMBL" id="CAI4008499.1"/>
    </source>
</evidence>
<dbReference type="Proteomes" id="UP001152797">
    <property type="component" value="Unassembled WGS sequence"/>
</dbReference>
<evidence type="ECO:0000256" key="2">
    <source>
        <dbReference type="ARBA" id="ARBA00022679"/>
    </source>
</evidence>
<feature type="coiled-coil region" evidence="3">
    <location>
        <begin position="1328"/>
        <end position="1355"/>
    </location>
</feature>
<accession>A0A9P1DDD1</accession>
<feature type="compositionally biased region" description="Basic residues" evidence="4">
    <location>
        <begin position="848"/>
        <end position="858"/>
    </location>
</feature>
<dbReference type="EMBL" id="CAMXCT030004301">
    <property type="protein sequence ID" value="CAL4795811.1"/>
    <property type="molecule type" value="Genomic_DNA"/>
</dbReference>
<evidence type="ECO:0000313" key="6">
    <source>
        <dbReference type="EMBL" id="CAL1161874.1"/>
    </source>
</evidence>
<dbReference type="GO" id="GO:0032259">
    <property type="term" value="P:methylation"/>
    <property type="evidence" value="ECO:0007669"/>
    <property type="project" value="UniProtKB-KW"/>
</dbReference>
<reference evidence="5" key="1">
    <citation type="submission" date="2022-10" db="EMBL/GenBank/DDBJ databases">
        <authorList>
            <person name="Chen Y."/>
            <person name="Dougan E. K."/>
            <person name="Chan C."/>
            <person name="Rhodes N."/>
            <person name="Thang M."/>
        </authorList>
    </citation>
    <scope>NUCLEOTIDE SEQUENCE</scope>
</reference>
<dbReference type="Pfam" id="PF00145">
    <property type="entry name" value="DNA_methylase"/>
    <property type="match status" value="1"/>
</dbReference>
<protein>
    <submittedName>
        <fullName evidence="7">Type II methyltransferase M.NaeI (M.NaeI) (Cytosine-specific methyltransferase NaeI) (Modification methylase NaeI)</fullName>
    </submittedName>
</protein>